<protein>
    <recommendedName>
        <fullName evidence="6">MARVEL domain-containing protein</fullName>
    </recommendedName>
</protein>
<keyword evidence="3 5" id="KW-1133">Transmembrane helix</keyword>
<name>A0A2B7XM11_9EURO</name>
<keyword evidence="2 5" id="KW-0812">Transmembrane</keyword>
<feature type="transmembrane region" description="Helical" evidence="5">
    <location>
        <begin position="71"/>
        <end position="94"/>
    </location>
</feature>
<accession>A0A2B7XM11</accession>
<dbReference type="Pfam" id="PF01284">
    <property type="entry name" value="MARVEL"/>
    <property type="match status" value="1"/>
</dbReference>
<evidence type="ECO:0000259" key="6">
    <source>
        <dbReference type="Pfam" id="PF01284"/>
    </source>
</evidence>
<keyword evidence="8" id="KW-1185">Reference proteome</keyword>
<gene>
    <name evidence="7" type="ORF">GX51_00236</name>
</gene>
<dbReference type="AlphaFoldDB" id="A0A2B7XM11"/>
<dbReference type="EMBL" id="PDNC01000002">
    <property type="protein sequence ID" value="PGH09970.1"/>
    <property type="molecule type" value="Genomic_DNA"/>
</dbReference>
<comment type="subcellular location">
    <subcellularLocation>
        <location evidence="1">Membrane</location>
        <topology evidence="1">Multi-pass membrane protein</topology>
    </subcellularLocation>
</comment>
<dbReference type="PANTHER" id="PTHR39608">
    <property type="entry name" value="INTEGRAL MEMBRANE PROTEIN (AFU_ORTHOLOGUE AFUA_5G08640)"/>
    <property type="match status" value="1"/>
</dbReference>
<evidence type="ECO:0000256" key="2">
    <source>
        <dbReference type="ARBA" id="ARBA00022692"/>
    </source>
</evidence>
<dbReference type="PANTHER" id="PTHR39608:SF1">
    <property type="entry name" value="INTEGRAL MEMBRANE PROTEIN (AFU_ORTHOLOGUE AFUA_5G08640)"/>
    <property type="match status" value="1"/>
</dbReference>
<feature type="domain" description="MARVEL" evidence="6">
    <location>
        <begin position="7"/>
        <end position="137"/>
    </location>
</feature>
<evidence type="ECO:0000313" key="8">
    <source>
        <dbReference type="Proteomes" id="UP000224080"/>
    </source>
</evidence>
<sequence>MPIFSRLLSVILRIGEIGCAAVVAGIVGNDLAHFDDADSFPNGRWIYTIVVAGISILLGILWLIPFSESFTLWIGDLLVSFAWFAAFGVLVNALDKMSCGATFDWEHITDGGVCDRWKAVEAFSFISAILWLVSAIVGVWFSHRTRDRRPVAGDGLRTGRRGFWGRRHAV</sequence>
<evidence type="ECO:0000256" key="4">
    <source>
        <dbReference type="ARBA" id="ARBA00023136"/>
    </source>
</evidence>
<keyword evidence="4 5" id="KW-0472">Membrane</keyword>
<evidence type="ECO:0000256" key="3">
    <source>
        <dbReference type="ARBA" id="ARBA00022989"/>
    </source>
</evidence>
<evidence type="ECO:0000256" key="1">
    <source>
        <dbReference type="ARBA" id="ARBA00004141"/>
    </source>
</evidence>
<dbReference type="Proteomes" id="UP000224080">
    <property type="component" value="Unassembled WGS sequence"/>
</dbReference>
<evidence type="ECO:0000313" key="7">
    <source>
        <dbReference type="EMBL" id="PGH09970.1"/>
    </source>
</evidence>
<comment type="caution">
    <text evidence="7">The sequence shown here is derived from an EMBL/GenBank/DDBJ whole genome shotgun (WGS) entry which is preliminary data.</text>
</comment>
<dbReference type="OrthoDB" id="4074965at2759"/>
<feature type="transmembrane region" description="Helical" evidence="5">
    <location>
        <begin position="46"/>
        <end position="64"/>
    </location>
</feature>
<organism evidence="7 8">
    <name type="scientific">Blastomyces parvus</name>
    <dbReference type="NCBI Taxonomy" id="2060905"/>
    <lineage>
        <taxon>Eukaryota</taxon>
        <taxon>Fungi</taxon>
        <taxon>Dikarya</taxon>
        <taxon>Ascomycota</taxon>
        <taxon>Pezizomycotina</taxon>
        <taxon>Eurotiomycetes</taxon>
        <taxon>Eurotiomycetidae</taxon>
        <taxon>Onygenales</taxon>
        <taxon>Ajellomycetaceae</taxon>
        <taxon>Blastomyces</taxon>
    </lineage>
</organism>
<proteinExistence type="predicted"/>
<dbReference type="InterPro" id="IPR008253">
    <property type="entry name" value="Marvel"/>
</dbReference>
<dbReference type="GO" id="GO:0016020">
    <property type="term" value="C:membrane"/>
    <property type="evidence" value="ECO:0007669"/>
    <property type="project" value="UniProtKB-SubCell"/>
</dbReference>
<feature type="transmembrane region" description="Helical" evidence="5">
    <location>
        <begin position="122"/>
        <end position="141"/>
    </location>
</feature>
<reference evidence="7 8" key="1">
    <citation type="submission" date="2017-10" db="EMBL/GenBank/DDBJ databases">
        <title>Comparative genomics in systemic dimorphic fungi from Ajellomycetaceae.</title>
        <authorList>
            <person name="Munoz J.F."/>
            <person name="Mcewen J.G."/>
            <person name="Clay O.K."/>
            <person name="Cuomo C.A."/>
        </authorList>
    </citation>
    <scope>NUCLEOTIDE SEQUENCE [LARGE SCALE GENOMIC DNA]</scope>
    <source>
        <strain evidence="7 8">UAMH130</strain>
    </source>
</reference>
<evidence type="ECO:0000256" key="5">
    <source>
        <dbReference type="SAM" id="Phobius"/>
    </source>
</evidence>
<feature type="transmembrane region" description="Helical" evidence="5">
    <location>
        <begin position="7"/>
        <end position="26"/>
    </location>
</feature>